<dbReference type="InterPro" id="IPR042194">
    <property type="entry name" value="FHIPEP_1"/>
</dbReference>
<dbReference type="RefSeq" id="WP_020073284.1">
    <property type="nucleotide sequence ID" value="NZ_SVNY01000002.1"/>
</dbReference>
<keyword evidence="7" id="KW-0653">Protein transport</keyword>
<dbReference type="Proteomes" id="UP000754750">
    <property type="component" value="Unassembled WGS sequence"/>
</dbReference>
<comment type="similarity">
    <text evidence="2 7">Belongs to the FHIPEP (flagella/HR/invasion proteins export pore) family.</text>
</comment>
<keyword evidence="8" id="KW-0969">Cilium</keyword>
<dbReference type="PIRSF" id="PIRSF005419">
    <property type="entry name" value="FlhA"/>
    <property type="match status" value="1"/>
</dbReference>
<keyword evidence="8" id="KW-0282">Flagellum</keyword>
<dbReference type="GO" id="GO:0044780">
    <property type="term" value="P:bacterial-type flagellum assembly"/>
    <property type="evidence" value="ECO:0007669"/>
    <property type="project" value="InterPro"/>
</dbReference>
<dbReference type="PANTHER" id="PTHR30161:SF1">
    <property type="entry name" value="FLAGELLAR BIOSYNTHESIS PROTEIN FLHA-RELATED"/>
    <property type="match status" value="1"/>
</dbReference>
<dbReference type="NCBIfam" id="TIGR01398">
    <property type="entry name" value="FlhA"/>
    <property type="match status" value="1"/>
</dbReference>
<evidence type="ECO:0000256" key="3">
    <source>
        <dbReference type="ARBA" id="ARBA00022475"/>
    </source>
</evidence>
<comment type="subcellular location">
    <subcellularLocation>
        <location evidence="1 7">Cell membrane</location>
        <topology evidence="1 7">Multi-pass membrane protein</topology>
    </subcellularLocation>
</comment>
<dbReference type="GO" id="GO:0009306">
    <property type="term" value="P:protein secretion"/>
    <property type="evidence" value="ECO:0007669"/>
    <property type="project" value="InterPro"/>
</dbReference>
<evidence type="ECO:0000313" key="8">
    <source>
        <dbReference type="EMBL" id="MBE6832653.1"/>
    </source>
</evidence>
<keyword evidence="7" id="KW-1006">Bacterial flagellum protein export</keyword>
<dbReference type="Gene3D" id="3.40.30.60">
    <property type="entry name" value="FHIPEP family, domain 1"/>
    <property type="match status" value="1"/>
</dbReference>
<evidence type="ECO:0000256" key="7">
    <source>
        <dbReference type="RuleBase" id="RU364093"/>
    </source>
</evidence>
<dbReference type="GO" id="GO:0005886">
    <property type="term" value="C:plasma membrane"/>
    <property type="evidence" value="ECO:0007669"/>
    <property type="project" value="UniProtKB-SubCell"/>
</dbReference>
<evidence type="ECO:0000313" key="9">
    <source>
        <dbReference type="Proteomes" id="UP000754750"/>
    </source>
</evidence>
<keyword evidence="7" id="KW-1005">Bacterial flagellum biogenesis</keyword>
<name>A0A928KRL1_9FIRM</name>
<feature type="transmembrane region" description="Helical" evidence="7">
    <location>
        <begin position="7"/>
        <end position="24"/>
    </location>
</feature>
<reference evidence="8" key="1">
    <citation type="submission" date="2019-04" db="EMBL/GenBank/DDBJ databases">
        <title>Evolution of Biomass-Degrading Anaerobic Consortia Revealed by Metagenomics.</title>
        <authorList>
            <person name="Peng X."/>
        </authorList>
    </citation>
    <scope>NUCLEOTIDE SEQUENCE</scope>
    <source>
        <strain evidence="8">SIG551</strain>
    </source>
</reference>
<keyword evidence="6 7" id="KW-0472">Membrane</keyword>
<keyword evidence="8" id="KW-0966">Cell projection</keyword>
<dbReference type="AlphaFoldDB" id="A0A928KRL1"/>
<keyword evidence="4 7" id="KW-0812">Transmembrane</keyword>
<feature type="transmembrane region" description="Helical" evidence="7">
    <location>
        <begin position="189"/>
        <end position="211"/>
    </location>
</feature>
<feature type="transmembrane region" description="Helical" evidence="7">
    <location>
        <begin position="93"/>
        <end position="120"/>
    </location>
</feature>
<dbReference type="InterPro" id="IPR042196">
    <property type="entry name" value="FHIPEP_4"/>
</dbReference>
<feature type="transmembrane region" description="Helical" evidence="7">
    <location>
        <begin position="270"/>
        <end position="287"/>
    </location>
</feature>
<dbReference type="EMBL" id="SVNY01000002">
    <property type="protein sequence ID" value="MBE6832653.1"/>
    <property type="molecule type" value="Genomic_DNA"/>
</dbReference>
<accession>A0A928KRL1</accession>
<comment type="caution">
    <text evidence="8">The sequence shown here is derived from an EMBL/GenBank/DDBJ whole genome shotgun (WGS) entry which is preliminary data.</text>
</comment>
<dbReference type="PANTHER" id="PTHR30161">
    <property type="entry name" value="FLAGELLAR EXPORT PROTEIN, MEMBRANE FLHA SUBUNIT-RELATED"/>
    <property type="match status" value="1"/>
</dbReference>
<comment type="function">
    <text evidence="7">Required for formation of the rod structure of the flagellar apparatus. Together with FliI and FliH, may constitute the export apparatus of flagellin.</text>
</comment>
<sequence>MKVLNNVITVFVILIIAFIIIPLPPFFLDMMFILNITLSILILLMTMYVKNSLQFSVFPSMLLITTLFRLSLNISSTRLILKESGHAGQVISTFGTFVLGGNIVIGFIIFLIIVLVNFLVITKGAERVSEVSARFKLDAMPGKQMAIDADLSSGLISEEVALTRRNDIQREAEFYGAMDGATKFVKGDAIASIIITLINFLGGTVIGMVQGGQDFGTVLTTYTIATVGEGLVSQLPALLISTATGMIVTRAASDSSLSVDVARQFSSQPLVLLIAGVAMSFLCLIPGMPLPQILIVSGTMIVLGIVLLRHARRAEQEQELAAAGAGPDAAIGAEVEDETAYYKNIDNIYGLLQIDLIEMEFGYSIIPLVDENSGSSFIDRLVTFRKQFAVEMGMVIPAVRLRDNGMLNPNQYVIKVKGEVVSEGEVLIDYYLALDPGNLTGTIDGIETIEPAYGIPSKWITPEKKELAEIYGYTVIDPLSVVVTHLSETIRKHAYEVLTRQDAIQLLESAKKADPALVDDVVPNLVSYSRLQKVLCALLKEGVPIRDMETILSTLSDYAATVRETEVLTEYVRQALKRTITRKWSDGGQIRVITLDSEVERVIANSINRNDQGSYLSMDPQTTQTIITKLLDSIKKVKAVINVPIILTSPVVRIYFSKLLEQFYPGAVVLSFSELNSDVQIQAVANITLEQ</sequence>
<dbReference type="InterPro" id="IPR042193">
    <property type="entry name" value="FHIPEP_3"/>
</dbReference>
<dbReference type="InterPro" id="IPR001712">
    <property type="entry name" value="T3SS_FHIPEP"/>
</dbReference>
<feature type="transmembrane region" description="Helical" evidence="7">
    <location>
        <begin position="231"/>
        <end position="249"/>
    </location>
</feature>
<dbReference type="PRINTS" id="PR00949">
    <property type="entry name" value="TYPE3IMAPROT"/>
</dbReference>
<keyword evidence="5 7" id="KW-1133">Transmembrane helix</keyword>
<dbReference type="InterPro" id="IPR006301">
    <property type="entry name" value="FlhA"/>
</dbReference>
<dbReference type="Gene3D" id="1.10.8.540">
    <property type="entry name" value="FHIPEP family, domain 3"/>
    <property type="match status" value="1"/>
</dbReference>
<dbReference type="Pfam" id="PF00771">
    <property type="entry name" value="FHIPEP"/>
    <property type="match status" value="1"/>
</dbReference>
<keyword evidence="7" id="KW-0813">Transport</keyword>
<feature type="transmembrane region" description="Helical" evidence="7">
    <location>
        <begin position="61"/>
        <end position="81"/>
    </location>
</feature>
<evidence type="ECO:0000256" key="4">
    <source>
        <dbReference type="ARBA" id="ARBA00022692"/>
    </source>
</evidence>
<evidence type="ECO:0000256" key="2">
    <source>
        <dbReference type="ARBA" id="ARBA00008835"/>
    </source>
</evidence>
<keyword evidence="3 7" id="KW-1003">Cell membrane</keyword>
<gene>
    <name evidence="7 8" type="primary">flhA</name>
    <name evidence="8" type="ORF">E7512_03580</name>
</gene>
<evidence type="ECO:0000256" key="6">
    <source>
        <dbReference type="ARBA" id="ARBA00023136"/>
    </source>
</evidence>
<organism evidence="8 9">
    <name type="scientific">Faecalispora sporosphaeroides</name>
    <dbReference type="NCBI Taxonomy" id="1549"/>
    <lineage>
        <taxon>Bacteria</taxon>
        <taxon>Bacillati</taxon>
        <taxon>Bacillota</taxon>
        <taxon>Clostridia</taxon>
        <taxon>Eubacteriales</taxon>
        <taxon>Oscillospiraceae</taxon>
        <taxon>Faecalispora</taxon>
    </lineage>
</organism>
<evidence type="ECO:0000256" key="1">
    <source>
        <dbReference type="ARBA" id="ARBA00004651"/>
    </source>
</evidence>
<dbReference type="Gene3D" id="3.40.50.12790">
    <property type="entry name" value="FHIPEP family, domain 4"/>
    <property type="match status" value="1"/>
</dbReference>
<protein>
    <recommendedName>
        <fullName evidence="7">Flagellar biosynthesis protein FlhA</fullName>
    </recommendedName>
</protein>
<feature type="transmembrane region" description="Helical" evidence="7">
    <location>
        <begin position="30"/>
        <end position="49"/>
    </location>
</feature>
<proteinExistence type="inferred from homology"/>
<evidence type="ECO:0000256" key="5">
    <source>
        <dbReference type="ARBA" id="ARBA00022989"/>
    </source>
</evidence>